<proteinExistence type="predicted"/>
<name>A0A2N7TM19_9GAMM</name>
<dbReference type="RefSeq" id="WP_102628054.1">
    <property type="nucleotide sequence ID" value="NZ_PDOH01000054.1"/>
</dbReference>
<evidence type="ECO:0000259" key="1">
    <source>
        <dbReference type="Pfam" id="PF18735"/>
    </source>
</evidence>
<reference evidence="2 3" key="1">
    <citation type="submission" date="2018-01" db="EMBL/GenBank/DDBJ databases">
        <title>Halomonas endophytica sp. nov., isolated from storage liquid in the stems of Populus euphratica.</title>
        <authorList>
            <person name="Chen C."/>
        </authorList>
    </citation>
    <scope>NUCLEOTIDE SEQUENCE [LARGE SCALE GENOMIC DNA]</scope>
    <source>
        <strain evidence="2 3">DSM 26881</strain>
    </source>
</reference>
<evidence type="ECO:0000313" key="2">
    <source>
        <dbReference type="EMBL" id="PMR69229.1"/>
    </source>
</evidence>
<evidence type="ECO:0000313" key="3">
    <source>
        <dbReference type="Proteomes" id="UP000235346"/>
    </source>
</evidence>
<dbReference type="OrthoDB" id="1069883at2"/>
<gene>
    <name evidence="2" type="ORF">C1H66_11655</name>
</gene>
<protein>
    <recommendedName>
        <fullName evidence="1">RiboL-PSP-HEPN domain-containing protein</fullName>
    </recommendedName>
</protein>
<accession>A0A2N7TM19</accession>
<keyword evidence="3" id="KW-1185">Reference proteome</keyword>
<dbReference type="Proteomes" id="UP000235346">
    <property type="component" value="Unassembled WGS sequence"/>
</dbReference>
<feature type="domain" description="RiboL-PSP-HEPN" evidence="1">
    <location>
        <begin position="12"/>
        <end position="165"/>
    </location>
</feature>
<organism evidence="2 3">
    <name type="scientific">Halomonas heilongjiangensis</name>
    <dbReference type="NCBI Taxonomy" id="1387883"/>
    <lineage>
        <taxon>Bacteria</taxon>
        <taxon>Pseudomonadati</taxon>
        <taxon>Pseudomonadota</taxon>
        <taxon>Gammaproteobacteria</taxon>
        <taxon>Oceanospirillales</taxon>
        <taxon>Halomonadaceae</taxon>
        <taxon>Halomonas</taxon>
    </lineage>
</organism>
<dbReference type="Pfam" id="PF18735">
    <property type="entry name" value="HEPN_RiboL-PSP"/>
    <property type="match status" value="1"/>
</dbReference>
<dbReference type="EMBL" id="PNRE01000051">
    <property type="protein sequence ID" value="PMR69229.1"/>
    <property type="molecule type" value="Genomic_DNA"/>
</dbReference>
<sequence length="168" mass="19666">MTYTNHFQHADDVIDHLNGIVPNIQDPLVRIKYVGFVSVAAVTVYELALKEIFINFARNKHKVLGSFTENYFDRINGRIKIRVIQCDYIKKFGEKYNKRFDRKLDEAAKAYLLANRRDIKNSYTNLITWRNDFAHEGKLNSNTTYGEVVQAYQDGKEVIHCLAETMRR</sequence>
<comment type="caution">
    <text evidence="2">The sequence shown here is derived from an EMBL/GenBank/DDBJ whole genome shotgun (WGS) entry which is preliminary data.</text>
</comment>
<dbReference type="AlphaFoldDB" id="A0A2N7TM19"/>
<dbReference type="InterPro" id="IPR041519">
    <property type="entry name" value="HEPN_RiboL-PSP"/>
</dbReference>